<gene>
    <name evidence="13" type="ORF">ENS56_07550</name>
</gene>
<dbReference type="SMART" id="SM00852">
    <property type="entry name" value="MoCF_biosynth"/>
    <property type="match status" value="1"/>
</dbReference>
<comment type="pathway">
    <text evidence="3 11">Cofactor biosynthesis; molybdopterin biosynthesis.</text>
</comment>
<dbReference type="GO" id="GO:0046872">
    <property type="term" value="F:metal ion binding"/>
    <property type="evidence" value="ECO:0007669"/>
    <property type="project" value="UniProtKB-UniRule"/>
</dbReference>
<dbReference type="InterPro" id="IPR038987">
    <property type="entry name" value="MoeA-like"/>
</dbReference>
<dbReference type="InterPro" id="IPR005110">
    <property type="entry name" value="MoeA_linker/N"/>
</dbReference>
<evidence type="ECO:0000313" key="13">
    <source>
        <dbReference type="EMBL" id="HGT47873.1"/>
    </source>
</evidence>
<comment type="function">
    <text evidence="2 11">Catalyzes the insertion of molybdate into adenylated molybdopterin with the concomitant release of AMP.</text>
</comment>
<dbReference type="AlphaFoldDB" id="A0A832G2D5"/>
<dbReference type="InterPro" id="IPR001453">
    <property type="entry name" value="MoaB/Mog_dom"/>
</dbReference>
<dbReference type="GO" id="GO:0005829">
    <property type="term" value="C:cytosol"/>
    <property type="evidence" value="ECO:0007669"/>
    <property type="project" value="TreeGrafter"/>
</dbReference>
<protein>
    <recommendedName>
        <fullName evidence="11">Molybdopterin molybdenumtransferase</fullName>
        <ecNumber evidence="11">2.10.1.1</ecNumber>
    </recommendedName>
</protein>
<evidence type="ECO:0000256" key="10">
    <source>
        <dbReference type="ARBA" id="ARBA00047317"/>
    </source>
</evidence>
<dbReference type="Gene3D" id="3.40.980.10">
    <property type="entry name" value="MoaB/Mog-like domain"/>
    <property type="match status" value="1"/>
</dbReference>
<dbReference type="Gene3D" id="2.170.190.11">
    <property type="entry name" value="Molybdopterin biosynthesis moea protein, domain 3"/>
    <property type="match status" value="1"/>
</dbReference>
<dbReference type="Pfam" id="PF03453">
    <property type="entry name" value="MoeA_N"/>
    <property type="match status" value="1"/>
</dbReference>
<dbReference type="UniPathway" id="UPA00344"/>
<dbReference type="NCBIfam" id="TIGR00177">
    <property type="entry name" value="molyb_syn"/>
    <property type="match status" value="1"/>
</dbReference>
<sequence length="400" mass="45329">MINYNEALEIIKNEFEKLTLHSEEVDLFESFNRILAEDVIADVDLPPFDNSAVDGYAIKYSERTKWNIIGEISAGNFSSFTLTENDAVLITTGSKLPPNADTIIPIEDVEVNGKDLFLKQNSFFRKGMNIRKQGNDLRKNEIAVHCFTKIDAKTIAVLASCGKEKVKVYSKLKTAILATGDELIPINEKPIDDKLRVSNNYSLYAAVKEMNHIVINLGFIKDDKKLISEKIKAALELNIDLLITTGGVSVGKYDFLKEVFEEQGVKEKFWKVNIKPGKPIYFGLYEKDERRILIFGLPGNPVSSLVNFYVFIKPAIEFLFRQNEIKSVTATLQNDLKKKDGKRHFPRGILFEENGEWKVTSEFSQSSGNLVEMSRSNCLIEIEEDKLNPQKGDRVKCILI</sequence>
<evidence type="ECO:0000256" key="9">
    <source>
        <dbReference type="ARBA" id="ARBA00023150"/>
    </source>
</evidence>
<evidence type="ECO:0000256" key="2">
    <source>
        <dbReference type="ARBA" id="ARBA00002901"/>
    </source>
</evidence>
<evidence type="ECO:0000256" key="1">
    <source>
        <dbReference type="ARBA" id="ARBA00001946"/>
    </source>
</evidence>
<keyword evidence="6 11" id="KW-0808">Transferase</keyword>
<dbReference type="PANTHER" id="PTHR10192">
    <property type="entry name" value="MOLYBDOPTERIN BIOSYNTHESIS PROTEIN"/>
    <property type="match status" value="1"/>
</dbReference>
<reference evidence="13" key="1">
    <citation type="journal article" date="2020" name="mSystems">
        <title>Genome- and Community-Level Interaction Insights into Carbon Utilization and Element Cycling Functions of Hydrothermarchaeota in Hydrothermal Sediment.</title>
        <authorList>
            <person name="Zhou Z."/>
            <person name="Liu Y."/>
            <person name="Xu W."/>
            <person name="Pan J."/>
            <person name="Luo Z.H."/>
            <person name="Li M."/>
        </authorList>
    </citation>
    <scope>NUCLEOTIDE SEQUENCE [LARGE SCALE GENOMIC DNA]</scope>
    <source>
        <strain evidence="13">SpSt-500</strain>
    </source>
</reference>
<dbReference type="GO" id="GO:0061599">
    <property type="term" value="F:molybdopterin molybdotransferase activity"/>
    <property type="evidence" value="ECO:0007669"/>
    <property type="project" value="UniProtKB-UniRule"/>
</dbReference>
<dbReference type="Gene3D" id="2.40.340.10">
    <property type="entry name" value="MoeA, C-terminal, domain IV"/>
    <property type="match status" value="1"/>
</dbReference>
<evidence type="ECO:0000256" key="4">
    <source>
        <dbReference type="ARBA" id="ARBA00010763"/>
    </source>
</evidence>
<dbReference type="SUPFAM" id="SSF63867">
    <property type="entry name" value="MoeA C-terminal domain-like"/>
    <property type="match status" value="1"/>
</dbReference>
<dbReference type="InterPro" id="IPR036425">
    <property type="entry name" value="MoaB/Mog-like_dom_sf"/>
</dbReference>
<organism evidence="13">
    <name type="scientific">Ignavibacterium album</name>
    <dbReference type="NCBI Taxonomy" id="591197"/>
    <lineage>
        <taxon>Bacteria</taxon>
        <taxon>Pseudomonadati</taxon>
        <taxon>Ignavibacteriota</taxon>
        <taxon>Ignavibacteria</taxon>
        <taxon>Ignavibacteriales</taxon>
        <taxon>Ignavibacteriaceae</taxon>
        <taxon>Ignavibacterium</taxon>
    </lineage>
</organism>
<dbReference type="CDD" id="cd00887">
    <property type="entry name" value="MoeA"/>
    <property type="match status" value="1"/>
</dbReference>
<evidence type="ECO:0000256" key="5">
    <source>
        <dbReference type="ARBA" id="ARBA00022505"/>
    </source>
</evidence>
<proteinExistence type="inferred from homology"/>
<comment type="cofactor">
    <cofactor evidence="1 11">
        <name>Mg(2+)</name>
        <dbReference type="ChEBI" id="CHEBI:18420"/>
    </cofactor>
</comment>
<evidence type="ECO:0000259" key="12">
    <source>
        <dbReference type="SMART" id="SM00852"/>
    </source>
</evidence>
<dbReference type="InterPro" id="IPR005111">
    <property type="entry name" value="MoeA_C_domain_IV"/>
</dbReference>
<evidence type="ECO:0000256" key="7">
    <source>
        <dbReference type="ARBA" id="ARBA00022723"/>
    </source>
</evidence>
<dbReference type="PANTHER" id="PTHR10192:SF5">
    <property type="entry name" value="GEPHYRIN"/>
    <property type="match status" value="1"/>
</dbReference>
<keyword evidence="7 11" id="KW-0479">Metal-binding</keyword>
<keyword evidence="5 11" id="KW-0500">Molybdenum</keyword>
<dbReference type="SUPFAM" id="SSF63882">
    <property type="entry name" value="MoeA N-terminal region -like"/>
    <property type="match status" value="1"/>
</dbReference>
<comment type="catalytic activity">
    <reaction evidence="10">
        <text>adenylyl-molybdopterin + molybdate = Mo-molybdopterin + AMP + H(+)</text>
        <dbReference type="Rhea" id="RHEA:35047"/>
        <dbReference type="ChEBI" id="CHEBI:15378"/>
        <dbReference type="ChEBI" id="CHEBI:36264"/>
        <dbReference type="ChEBI" id="CHEBI:62727"/>
        <dbReference type="ChEBI" id="CHEBI:71302"/>
        <dbReference type="ChEBI" id="CHEBI:456215"/>
        <dbReference type="EC" id="2.10.1.1"/>
    </reaction>
</comment>
<dbReference type="GO" id="GO:0006777">
    <property type="term" value="P:Mo-molybdopterin cofactor biosynthetic process"/>
    <property type="evidence" value="ECO:0007669"/>
    <property type="project" value="UniProtKB-UniRule"/>
</dbReference>
<comment type="similarity">
    <text evidence="4 11">Belongs to the MoeA family.</text>
</comment>
<dbReference type="NCBIfam" id="NF045515">
    <property type="entry name" value="Glp_gephyrin"/>
    <property type="match status" value="1"/>
</dbReference>
<dbReference type="Gene3D" id="3.90.105.10">
    <property type="entry name" value="Molybdopterin biosynthesis moea protein, domain 2"/>
    <property type="match status" value="1"/>
</dbReference>
<evidence type="ECO:0000256" key="8">
    <source>
        <dbReference type="ARBA" id="ARBA00022842"/>
    </source>
</evidence>
<feature type="domain" description="MoaB/Mog" evidence="12">
    <location>
        <begin position="175"/>
        <end position="318"/>
    </location>
</feature>
<name>A0A832G2D5_9BACT</name>
<evidence type="ECO:0000256" key="3">
    <source>
        <dbReference type="ARBA" id="ARBA00005046"/>
    </source>
</evidence>
<evidence type="ECO:0000256" key="11">
    <source>
        <dbReference type="RuleBase" id="RU365090"/>
    </source>
</evidence>
<dbReference type="SUPFAM" id="SSF53218">
    <property type="entry name" value="Molybdenum cofactor biosynthesis proteins"/>
    <property type="match status" value="1"/>
</dbReference>
<keyword evidence="8 11" id="KW-0460">Magnesium</keyword>
<dbReference type="EMBL" id="DSVI01000008">
    <property type="protein sequence ID" value="HGT47873.1"/>
    <property type="molecule type" value="Genomic_DNA"/>
</dbReference>
<dbReference type="Pfam" id="PF00994">
    <property type="entry name" value="MoCF_biosynth"/>
    <property type="match status" value="1"/>
</dbReference>
<comment type="caution">
    <text evidence="13">The sequence shown here is derived from an EMBL/GenBank/DDBJ whole genome shotgun (WGS) entry which is preliminary data.</text>
</comment>
<evidence type="ECO:0000256" key="6">
    <source>
        <dbReference type="ARBA" id="ARBA00022679"/>
    </source>
</evidence>
<dbReference type="EC" id="2.10.1.1" evidence="11"/>
<accession>A0A832G2D5</accession>
<dbReference type="InterPro" id="IPR036688">
    <property type="entry name" value="MoeA_C_domain_IV_sf"/>
</dbReference>
<dbReference type="InterPro" id="IPR036135">
    <property type="entry name" value="MoeA_linker/N_sf"/>
</dbReference>
<dbReference type="FunFam" id="3.40.980.10:FF:000004">
    <property type="entry name" value="Molybdopterin molybdenumtransferase"/>
    <property type="match status" value="1"/>
</dbReference>
<keyword evidence="9 11" id="KW-0501">Molybdenum cofactor biosynthesis</keyword>
<dbReference type="Pfam" id="PF03454">
    <property type="entry name" value="MoeA_C"/>
    <property type="match status" value="1"/>
</dbReference>